<dbReference type="NCBIfam" id="NF001266">
    <property type="entry name" value="PRK00228.1-1"/>
    <property type="match status" value="1"/>
</dbReference>
<dbReference type="PANTHER" id="PTHR30327">
    <property type="entry name" value="UNCHARACTERIZED PROTEIN YQGE"/>
    <property type="match status" value="1"/>
</dbReference>
<accession>A0A0K6IR35</accession>
<sequence>MSRSRVSLKHHFLIAMPDMADPNFAQTVVYLAEHSEEGAMGVIINRPTEITLGTLYERIDLSPPVPAIAARPVFFGGPVATERGFVLHRPGGSWHGTTVLPHGLALTSSRDVLQAIGEGKDPHDFLVVLGHAGWAPGQLEQELAQNAWLTVPADPELIFGVAPEQRYEAALALLGVALHHLVIHAGHG</sequence>
<dbReference type="PANTHER" id="PTHR30327:SF1">
    <property type="entry name" value="UPF0301 PROTEIN YQGE"/>
    <property type="match status" value="1"/>
</dbReference>
<organism evidence="3 4">
    <name type="scientific">Tepidiphilus thermophilus</name>
    <dbReference type="NCBI Taxonomy" id="876478"/>
    <lineage>
        <taxon>Bacteria</taxon>
        <taxon>Pseudomonadati</taxon>
        <taxon>Pseudomonadota</taxon>
        <taxon>Hydrogenophilia</taxon>
        <taxon>Hydrogenophilales</taxon>
        <taxon>Hydrogenophilaceae</taxon>
        <taxon>Tepidiphilus</taxon>
    </lineage>
</organism>
<reference evidence="4" key="1">
    <citation type="submission" date="2015-08" db="EMBL/GenBank/DDBJ databases">
        <authorList>
            <person name="Babu N.S."/>
            <person name="Beckwith C.J."/>
            <person name="Beseler K.G."/>
            <person name="Brison A."/>
            <person name="Carone J.V."/>
            <person name="Caskin T.P."/>
            <person name="Diamond M."/>
            <person name="Durham M.E."/>
            <person name="Foxe J.M."/>
            <person name="Go M."/>
            <person name="Henderson B.A."/>
            <person name="Jones I.B."/>
            <person name="McGettigan J.A."/>
            <person name="Micheletti S.J."/>
            <person name="Nasrallah M.E."/>
            <person name="Ortiz D."/>
            <person name="Piller C.R."/>
            <person name="Privatt S.R."/>
            <person name="Schneider S.L."/>
            <person name="Sharp S."/>
            <person name="Smith T.C."/>
            <person name="Stanton J.D."/>
            <person name="Ullery H.E."/>
            <person name="Wilson R.J."/>
            <person name="Serrano M.G."/>
            <person name="Buck G."/>
            <person name="Lee V."/>
            <person name="Wang Y."/>
            <person name="Carvalho R."/>
            <person name="Voegtly L."/>
            <person name="Shi R."/>
            <person name="Duckworth R."/>
            <person name="Johnson A."/>
            <person name="Loviza R."/>
            <person name="Walstead R."/>
            <person name="Shah Z."/>
            <person name="Kiflezghi M."/>
            <person name="Wade K."/>
            <person name="Ball S.L."/>
            <person name="Bradley K.W."/>
            <person name="Asai D.J."/>
            <person name="Bowman C.A."/>
            <person name="Russell D.A."/>
            <person name="Pope W.H."/>
            <person name="Jacobs-Sera D."/>
            <person name="Hendrix R.W."/>
            <person name="Hatfull G.F."/>
        </authorList>
    </citation>
    <scope>NUCLEOTIDE SEQUENCE [LARGE SCALE GENOMIC DNA]</scope>
    <source>
        <strain evidence="4">JCM 19170</strain>
    </source>
</reference>
<name>A0A0K6IR35_9PROT</name>
<comment type="similarity">
    <text evidence="1 2">Belongs to the UPF0301 (AlgH) family.</text>
</comment>
<evidence type="ECO:0000256" key="1">
    <source>
        <dbReference type="ARBA" id="ARBA00009600"/>
    </source>
</evidence>
<dbReference type="HAMAP" id="MF_00758">
    <property type="entry name" value="UPF0301"/>
    <property type="match status" value="1"/>
</dbReference>
<dbReference type="Proteomes" id="UP000182108">
    <property type="component" value="Unassembled WGS sequence"/>
</dbReference>
<evidence type="ECO:0000313" key="3">
    <source>
        <dbReference type="EMBL" id="CUB05777.1"/>
    </source>
</evidence>
<evidence type="ECO:0000313" key="4">
    <source>
        <dbReference type="Proteomes" id="UP000182108"/>
    </source>
</evidence>
<dbReference type="EMBL" id="CYHH01000002">
    <property type="protein sequence ID" value="CUB05777.1"/>
    <property type="molecule type" value="Genomic_DNA"/>
</dbReference>
<dbReference type="Gene3D" id="3.40.1740.10">
    <property type="entry name" value="VC0467-like"/>
    <property type="match status" value="1"/>
</dbReference>
<dbReference type="Pfam" id="PF02622">
    <property type="entry name" value="DUF179"/>
    <property type="match status" value="1"/>
</dbReference>
<gene>
    <name evidence="3" type="ORF">Ga0061068_102140</name>
</gene>
<dbReference type="GO" id="GO:0005829">
    <property type="term" value="C:cytosol"/>
    <property type="evidence" value="ECO:0007669"/>
    <property type="project" value="TreeGrafter"/>
</dbReference>
<dbReference type="SUPFAM" id="SSF143456">
    <property type="entry name" value="VC0467-like"/>
    <property type="match status" value="1"/>
</dbReference>
<protein>
    <recommendedName>
        <fullName evidence="2">UPF0301 protein Ga0061068_102140</fullName>
    </recommendedName>
</protein>
<dbReference type="InterPro" id="IPR003774">
    <property type="entry name" value="AlgH-like"/>
</dbReference>
<dbReference type="AlphaFoldDB" id="A0A0K6IR35"/>
<keyword evidence="4" id="KW-1185">Reference proteome</keyword>
<proteinExistence type="inferred from homology"/>
<dbReference type="RefSeq" id="WP_055422860.1">
    <property type="nucleotide sequence ID" value="NZ_CYHH01000002.1"/>
</dbReference>
<evidence type="ECO:0000256" key="2">
    <source>
        <dbReference type="HAMAP-Rule" id="MF_00758"/>
    </source>
</evidence>
<dbReference type="OrthoDB" id="9807486at2"/>